<comment type="similarity">
    <text evidence="2 11 12">Belongs to the class-I aminoacyl-tRNA synthetase family.</text>
</comment>
<dbReference type="SMART" id="SM01016">
    <property type="entry name" value="Arg_tRNA_synt_N"/>
    <property type="match status" value="1"/>
</dbReference>
<dbReference type="InterPro" id="IPR036695">
    <property type="entry name" value="Arg-tRNA-synth_N_sf"/>
</dbReference>
<dbReference type="InterPro" id="IPR009080">
    <property type="entry name" value="tRNAsynth_Ia_anticodon-bd"/>
</dbReference>
<dbReference type="InterPro" id="IPR001278">
    <property type="entry name" value="Arg-tRNA-ligase"/>
</dbReference>
<protein>
    <recommendedName>
        <fullName evidence="11">Arginine--tRNA ligase</fullName>
        <ecNumber evidence="11">6.1.1.19</ecNumber>
    </recommendedName>
    <alternativeName>
        <fullName evidence="11">Arginyl-tRNA synthetase</fullName>
        <shortName evidence="11">ArgRS</shortName>
    </alternativeName>
</protein>
<feature type="short sequence motif" description="'HIGH' region" evidence="11">
    <location>
        <begin position="122"/>
        <end position="132"/>
    </location>
</feature>
<name>A0A451D062_9GAMM</name>
<feature type="domain" description="Arginyl tRNA synthetase N-terminal" evidence="14">
    <location>
        <begin position="1"/>
        <end position="87"/>
    </location>
</feature>
<dbReference type="OrthoDB" id="9803211at2"/>
<organism evidence="15 16">
    <name type="scientific">Candidatus Erwinia haradaeae</name>
    <dbReference type="NCBI Taxonomy" id="1922217"/>
    <lineage>
        <taxon>Bacteria</taxon>
        <taxon>Pseudomonadati</taxon>
        <taxon>Pseudomonadota</taxon>
        <taxon>Gammaproteobacteria</taxon>
        <taxon>Enterobacterales</taxon>
        <taxon>Erwiniaceae</taxon>
        <taxon>Erwinia</taxon>
    </lineage>
</organism>
<evidence type="ECO:0000256" key="4">
    <source>
        <dbReference type="ARBA" id="ARBA00022490"/>
    </source>
</evidence>
<evidence type="ECO:0000259" key="13">
    <source>
        <dbReference type="SMART" id="SM00836"/>
    </source>
</evidence>
<comment type="catalytic activity">
    <reaction evidence="10 11">
        <text>tRNA(Arg) + L-arginine + ATP = L-arginyl-tRNA(Arg) + AMP + diphosphate</text>
        <dbReference type="Rhea" id="RHEA:20301"/>
        <dbReference type="Rhea" id="RHEA-COMP:9658"/>
        <dbReference type="Rhea" id="RHEA-COMP:9673"/>
        <dbReference type="ChEBI" id="CHEBI:30616"/>
        <dbReference type="ChEBI" id="CHEBI:32682"/>
        <dbReference type="ChEBI" id="CHEBI:33019"/>
        <dbReference type="ChEBI" id="CHEBI:78442"/>
        <dbReference type="ChEBI" id="CHEBI:78513"/>
        <dbReference type="ChEBI" id="CHEBI:456215"/>
        <dbReference type="EC" id="6.1.1.19"/>
    </reaction>
</comment>
<evidence type="ECO:0000256" key="6">
    <source>
        <dbReference type="ARBA" id="ARBA00022741"/>
    </source>
</evidence>
<keyword evidence="7 11" id="KW-0067">ATP-binding</keyword>
<dbReference type="PROSITE" id="PS00178">
    <property type="entry name" value="AA_TRNA_LIGASE_I"/>
    <property type="match status" value="1"/>
</dbReference>
<feature type="domain" description="DALR anticodon binding" evidence="13">
    <location>
        <begin position="460"/>
        <end position="577"/>
    </location>
</feature>
<dbReference type="Pfam" id="PF05746">
    <property type="entry name" value="DALR_1"/>
    <property type="match status" value="1"/>
</dbReference>
<dbReference type="CDD" id="cd00671">
    <property type="entry name" value="ArgRS_core"/>
    <property type="match status" value="1"/>
</dbReference>
<sequence length="577" mass="66210">MNIQNLIRCKVSSAMISAGASIHYDPQVRRSARIEFGNYQVNGIMTLAKNLKISPRQLAKKVLDQLNLDDLTKKVEIAGPGFINIFLDPKWLSVQIDNVLKQENLGITPINKQVIVIDYSSPNVAKEMHVGHLRSTIIGDAMARTLEFLGHKVIRANHIGDWGTQFGMLIAFLEEKYNKNCKNITLTDLDIFYRNARQHYDNNLEFAERSRQYVVKLQDGDQYCRRIWKQLVNITMQENQIIYDRMNVTLTHQDIMGESMYHHMMSDIVSDLKTKGLARQNQGAIVVFLEKYKNNANEIPGVIIQKKDGGYLYTTTDIACAKYRYETLKANRILYYTDSRQNQHLLQAWDIARQAGYIPESLQLEHHMFGMMLGRDGKPFKTRRGNTIKLSYLLDEAIHRATKLILDKNPDLPKDKLQELARIIGIGGLKYADLSKNRTTNYVFDWDHMLSLTGNTALYIQYALTRILSIFRKAQINQEELLTATTNIVNNCEVALAVCLLQFNEIIIEVAQDGMPHLMCSYLYRLAGLFSNFYEECPILYAKNKKIQQSHLRLALLTETTLKQGLNLLGIDTIESM</sequence>
<dbReference type="NCBIfam" id="TIGR00456">
    <property type="entry name" value="argS"/>
    <property type="match status" value="1"/>
</dbReference>
<keyword evidence="8 11" id="KW-0648">Protein biosynthesis</keyword>
<dbReference type="InterPro" id="IPR014729">
    <property type="entry name" value="Rossmann-like_a/b/a_fold"/>
</dbReference>
<dbReference type="Pfam" id="PF00750">
    <property type="entry name" value="tRNA-synt_1d"/>
    <property type="match status" value="1"/>
</dbReference>
<dbReference type="Pfam" id="PF03485">
    <property type="entry name" value="Arg_tRNA_synt_N"/>
    <property type="match status" value="1"/>
</dbReference>
<dbReference type="PANTHER" id="PTHR11956:SF5">
    <property type="entry name" value="ARGININE--TRNA LIGASE, CYTOPLASMIC"/>
    <property type="match status" value="1"/>
</dbReference>
<dbReference type="GO" id="GO:0004814">
    <property type="term" value="F:arginine-tRNA ligase activity"/>
    <property type="evidence" value="ECO:0007669"/>
    <property type="project" value="UniProtKB-UniRule"/>
</dbReference>
<keyword evidence="4 11" id="KW-0963">Cytoplasm</keyword>
<proteinExistence type="inferred from homology"/>
<dbReference type="PANTHER" id="PTHR11956">
    <property type="entry name" value="ARGINYL-TRNA SYNTHETASE"/>
    <property type="match status" value="1"/>
</dbReference>
<dbReference type="FunFam" id="3.40.50.620:FF:000030">
    <property type="entry name" value="Arginine--tRNA ligase"/>
    <property type="match status" value="1"/>
</dbReference>
<dbReference type="Proteomes" id="UP000294364">
    <property type="component" value="Chromosome"/>
</dbReference>
<comment type="subunit">
    <text evidence="3 11">Monomer.</text>
</comment>
<evidence type="ECO:0000256" key="11">
    <source>
        <dbReference type="HAMAP-Rule" id="MF_00123"/>
    </source>
</evidence>
<dbReference type="InterPro" id="IPR035684">
    <property type="entry name" value="ArgRS_core"/>
</dbReference>
<evidence type="ECO:0000256" key="10">
    <source>
        <dbReference type="ARBA" id="ARBA00049339"/>
    </source>
</evidence>
<dbReference type="PRINTS" id="PR01038">
    <property type="entry name" value="TRNASYNTHARG"/>
</dbReference>
<dbReference type="InterPro" id="IPR005148">
    <property type="entry name" value="Arg-tRNA-synth_N"/>
</dbReference>
<dbReference type="SUPFAM" id="SSF47323">
    <property type="entry name" value="Anticodon-binding domain of a subclass of class I aminoacyl-tRNA synthetases"/>
    <property type="match status" value="1"/>
</dbReference>
<dbReference type="HAMAP" id="MF_00123">
    <property type="entry name" value="Arg_tRNA_synth"/>
    <property type="match status" value="1"/>
</dbReference>
<dbReference type="EMBL" id="LR217698">
    <property type="protein sequence ID" value="VFP78675.1"/>
    <property type="molecule type" value="Genomic_DNA"/>
</dbReference>
<evidence type="ECO:0000256" key="7">
    <source>
        <dbReference type="ARBA" id="ARBA00022840"/>
    </source>
</evidence>
<evidence type="ECO:0000256" key="8">
    <source>
        <dbReference type="ARBA" id="ARBA00022917"/>
    </source>
</evidence>
<dbReference type="SUPFAM" id="SSF55190">
    <property type="entry name" value="Arginyl-tRNA synthetase (ArgRS), N-terminal 'additional' domain"/>
    <property type="match status" value="1"/>
</dbReference>
<accession>A0A451D062</accession>
<evidence type="ECO:0000256" key="1">
    <source>
        <dbReference type="ARBA" id="ARBA00004496"/>
    </source>
</evidence>
<dbReference type="AlphaFoldDB" id="A0A451D062"/>
<keyword evidence="9 11" id="KW-0030">Aminoacyl-tRNA synthetase</keyword>
<dbReference type="GO" id="GO:0005524">
    <property type="term" value="F:ATP binding"/>
    <property type="evidence" value="ECO:0007669"/>
    <property type="project" value="UniProtKB-UniRule"/>
</dbReference>
<evidence type="ECO:0000256" key="9">
    <source>
        <dbReference type="ARBA" id="ARBA00023146"/>
    </source>
</evidence>
<gene>
    <name evidence="11 15" type="primary">argS</name>
    <name evidence="15" type="ORF">ERCICURT3053_302</name>
</gene>
<dbReference type="GO" id="GO:0005737">
    <property type="term" value="C:cytoplasm"/>
    <property type="evidence" value="ECO:0007669"/>
    <property type="project" value="UniProtKB-SubCell"/>
</dbReference>
<keyword evidence="5 11" id="KW-0436">Ligase</keyword>
<evidence type="ECO:0000313" key="16">
    <source>
        <dbReference type="Proteomes" id="UP000294364"/>
    </source>
</evidence>
<keyword evidence="6 11" id="KW-0547">Nucleotide-binding</keyword>
<dbReference type="Gene3D" id="3.40.50.620">
    <property type="entry name" value="HUPs"/>
    <property type="match status" value="1"/>
</dbReference>
<reference evidence="15 16" key="1">
    <citation type="submission" date="2019-02" db="EMBL/GenBank/DDBJ databases">
        <authorList>
            <person name="Manzano-Marin A."/>
            <person name="Manzano-Marin A."/>
        </authorList>
    </citation>
    <scope>NUCLEOTIDE SEQUENCE [LARGE SCALE GENOMIC DNA]</scope>
    <source>
        <strain evidence="15 16">ErCicurtihirsuta</strain>
    </source>
</reference>
<evidence type="ECO:0000259" key="14">
    <source>
        <dbReference type="SMART" id="SM01016"/>
    </source>
</evidence>
<dbReference type="InterPro" id="IPR001412">
    <property type="entry name" value="aa-tRNA-synth_I_CS"/>
</dbReference>
<dbReference type="Gene3D" id="3.30.1360.70">
    <property type="entry name" value="Arginyl tRNA synthetase N-terminal domain"/>
    <property type="match status" value="1"/>
</dbReference>
<dbReference type="InterPro" id="IPR008909">
    <property type="entry name" value="DALR_anticod-bd"/>
</dbReference>
<evidence type="ECO:0000256" key="12">
    <source>
        <dbReference type="RuleBase" id="RU363038"/>
    </source>
</evidence>
<dbReference type="SMART" id="SM00836">
    <property type="entry name" value="DALR_1"/>
    <property type="match status" value="1"/>
</dbReference>
<dbReference type="GO" id="GO:0006420">
    <property type="term" value="P:arginyl-tRNA aminoacylation"/>
    <property type="evidence" value="ECO:0007669"/>
    <property type="project" value="UniProtKB-UniRule"/>
</dbReference>
<dbReference type="RefSeq" id="WP_157991987.1">
    <property type="nucleotide sequence ID" value="NZ_LR217698.1"/>
</dbReference>
<comment type="subcellular location">
    <subcellularLocation>
        <location evidence="1 11">Cytoplasm</location>
    </subcellularLocation>
</comment>
<evidence type="ECO:0000256" key="3">
    <source>
        <dbReference type="ARBA" id="ARBA00011245"/>
    </source>
</evidence>
<evidence type="ECO:0000256" key="5">
    <source>
        <dbReference type="ARBA" id="ARBA00022598"/>
    </source>
</evidence>
<evidence type="ECO:0000313" key="15">
    <source>
        <dbReference type="EMBL" id="VFP78675.1"/>
    </source>
</evidence>
<dbReference type="EC" id="6.1.1.19" evidence="11"/>
<dbReference type="FunFam" id="1.10.730.10:FF:000006">
    <property type="entry name" value="Arginyl-tRNA synthetase 2, mitochondrial"/>
    <property type="match status" value="1"/>
</dbReference>
<dbReference type="Gene3D" id="1.10.730.10">
    <property type="entry name" value="Isoleucyl-tRNA Synthetase, Domain 1"/>
    <property type="match status" value="1"/>
</dbReference>
<evidence type="ECO:0000256" key="2">
    <source>
        <dbReference type="ARBA" id="ARBA00005594"/>
    </source>
</evidence>
<dbReference type="SUPFAM" id="SSF52374">
    <property type="entry name" value="Nucleotidylyl transferase"/>
    <property type="match status" value="1"/>
</dbReference>